<reference evidence="2" key="2">
    <citation type="submission" date="2015-01" db="EMBL/GenBank/DDBJ databases">
        <title>Evolutionary Origins and Diversification of the Mycorrhizal Mutualists.</title>
        <authorList>
            <consortium name="DOE Joint Genome Institute"/>
            <consortium name="Mycorrhizal Genomics Consortium"/>
            <person name="Kohler A."/>
            <person name="Kuo A."/>
            <person name="Nagy L.G."/>
            <person name="Floudas D."/>
            <person name="Copeland A."/>
            <person name="Barry K.W."/>
            <person name="Cichocki N."/>
            <person name="Veneault-Fourrey C."/>
            <person name="LaButti K."/>
            <person name="Lindquist E.A."/>
            <person name="Lipzen A."/>
            <person name="Lundell T."/>
            <person name="Morin E."/>
            <person name="Murat C."/>
            <person name="Riley R."/>
            <person name="Ohm R."/>
            <person name="Sun H."/>
            <person name="Tunlid A."/>
            <person name="Henrissat B."/>
            <person name="Grigoriev I.V."/>
            <person name="Hibbett D.S."/>
            <person name="Martin F."/>
        </authorList>
    </citation>
    <scope>NUCLEOTIDE SEQUENCE [LARGE SCALE GENOMIC DNA]</scope>
    <source>
        <strain evidence="2">LaAM-08-1</strain>
    </source>
</reference>
<organism evidence="1 2">
    <name type="scientific">Laccaria amethystina LaAM-08-1</name>
    <dbReference type="NCBI Taxonomy" id="1095629"/>
    <lineage>
        <taxon>Eukaryota</taxon>
        <taxon>Fungi</taxon>
        <taxon>Dikarya</taxon>
        <taxon>Basidiomycota</taxon>
        <taxon>Agaricomycotina</taxon>
        <taxon>Agaricomycetes</taxon>
        <taxon>Agaricomycetidae</taxon>
        <taxon>Agaricales</taxon>
        <taxon>Agaricineae</taxon>
        <taxon>Hydnangiaceae</taxon>
        <taxon>Laccaria</taxon>
    </lineage>
</organism>
<proteinExistence type="predicted"/>
<sequence length="70" mass="7685">MASCTIGKHGGAIYEKIEVEQGPLHFPPSASILLSVYSQLQPAQMNRMCGTKLVVSSKFRNLHDIASRLQ</sequence>
<keyword evidence="2" id="KW-1185">Reference proteome</keyword>
<dbReference type="AlphaFoldDB" id="A0A0C9X2S5"/>
<dbReference type="EMBL" id="KN838754">
    <property type="protein sequence ID" value="KIJ95488.1"/>
    <property type="molecule type" value="Genomic_DNA"/>
</dbReference>
<protein>
    <submittedName>
        <fullName evidence="1">Uncharacterized protein</fullName>
    </submittedName>
</protein>
<dbReference type="Proteomes" id="UP000054477">
    <property type="component" value="Unassembled WGS sequence"/>
</dbReference>
<accession>A0A0C9X2S5</accession>
<evidence type="ECO:0000313" key="1">
    <source>
        <dbReference type="EMBL" id="KIJ95488.1"/>
    </source>
</evidence>
<name>A0A0C9X2S5_9AGAR</name>
<dbReference type="HOGENOM" id="CLU_2758148_0_0_1"/>
<reference evidence="1 2" key="1">
    <citation type="submission" date="2014-04" db="EMBL/GenBank/DDBJ databases">
        <authorList>
            <consortium name="DOE Joint Genome Institute"/>
            <person name="Kuo A."/>
            <person name="Kohler A."/>
            <person name="Nagy L.G."/>
            <person name="Floudas D."/>
            <person name="Copeland A."/>
            <person name="Barry K.W."/>
            <person name="Cichocki N."/>
            <person name="Veneault-Fourrey C."/>
            <person name="LaButti K."/>
            <person name="Lindquist E.A."/>
            <person name="Lipzen A."/>
            <person name="Lundell T."/>
            <person name="Morin E."/>
            <person name="Murat C."/>
            <person name="Sun H."/>
            <person name="Tunlid A."/>
            <person name="Henrissat B."/>
            <person name="Grigoriev I.V."/>
            <person name="Hibbett D.S."/>
            <person name="Martin F."/>
            <person name="Nordberg H.P."/>
            <person name="Cantor M.N."/>
            <person name="Hua S.X."/>
        </authorList>
    </citation>
    <scope>NUCLEOTIDE SEQUENCE [LARGE SCALE GENOMIC DNA]</scope>
    <source>
        <strain evidence="1 2">LaAM-08-1</strain>
    </source>
</reference>
<evidence type="ECO:0000313" key="2">
    <source>
        <dbReference type="Proteomes" id="UP000054477"/>
    </source>
</evidence>
<gene>
    <name evidence="1" type="ORF">K443DRAFT_682997</name>
</gene>